<dbReference type="InterPro" id="IPR050951">
    <property type="entry name" value="Retrovirus_Pol_polyprotein"/>
</dbReference>
<protein>
    <recommendedName>
        <fullName evidence="1">RNA-directed DNA polymerase</fullName>
        <ecNumber evidence="1">2.7.7.49</ecNumber>
    </recommendedName>
</protein>
<feature type="domain" description="Integrase catalytic" evidence="9">
    <location>
        <begin position="1316"/>
        <end position="1440"/>
    </location>
</feature>
<dbReference type="Pfam" id="PF17917">
    <property type="entry name" value="RT_RNaseH"/>
    <property type="match status" value="1"/>
</dbReference>
<gene>
    <name evidence="10" type="ORF">LAZ67_4002586</name>
</gene>
<dbReference type="SUPFAM" id="SSF53098">
    <property type="entry name" value="Ribonuclease H-like"/>
    <property type="match status" value="2"/>
</dbReference>
<reference evidence="10 11" key="1">
    <citation type="submission" date="2022-01" db="EMBL/GenBank/DDBJ databases">
        <title>A chromosomal length assembly of Cordylochernes scorpioides.</title>
        <authorList>
            <person name="Zeh D."/>
            <person name="Zeh J."/>
        </authorList>
    </citation>
    <scope>NUCLEOTIDE SEQUENCE [LARGE SCALE GENOMIC DNA]</scope>
    <source>
        <strain evidence="10">IN4F17</strain>
        <tissue evidence="10">Whole Body</tissue>
    </source>
</reference>
<keyword evidence="6" id="KW-0378">Hydrolase</keyword>
<keyword evidence="3" id="KW-0548">Nucleotidyltransferase</keyword>
<dbReference type="SUPFAM" id="SSF56672">
    <property type="entry name" value="DNA/RNA polymerases"/>
    <property type="match status" value="2"/>
</dbReference>
<accession>A0ABY6KHL9</accession>
<dbReference type="InterPro" id="IPR001584">
    <property type="entry name" value="Integrase_cat-core"/>
</dbReference>
<dbReference type="PROSITE" id="PS50878">
    <property type="entry name" value="RT_POL"/>
    <property type="match status" value="2"/>
</dbReference>
<dbReference type="CDD" id="cd09274">
    <property type="entry name" value="RNase_HI_RT_Ty3"/>
    <property type="match status" value="2"/>
</dbReference>
<dbReference type="Pfam" id="PF17921">
    <property type="entry name" value="Integrase_H2C2"/>
    <property type="match status" value="2"/>
</dbReference>
<dbReference type="PANTHER" id="PTHR37984">
    <property type="entry name" value="PROTEIN CBG26694"/>
    <property type="match status" value="1"/>
</dbReference>
<dbReference type="Proteomes" id="UP001235939">
    <property type="component" value="Chromosome 04"/>
</dbReference>
<organism evidence="10 11">
    <name type="scientific">Cordylochernes scorpioides</name>
    <dbReference type="NCBI Taxonomy" id="51811"/>
    <lineage>
        <taxon>Eukaryota</taxon>
        <taxon>Metazoa</taxon>
        <taxon>Ecdysozoa</taxon>
        <taxon>Arthropoda</taxon>
        <taxon>Chelicerata</taxon>
        <taxon>Arachnida</taxon>
        <taxon>Pseudoscorpiones</taxon>
        <taxon>Cheliferoidea</taxon>
        <taxon>Chernetidae</taxon>
        <taxon>Cordylochernes</taxon>
    </lineage>
</organism>
<dbReference type="PROSITE" id="PS50994">
    <property type="entry name" value="INTEGRASE"/>
    <property type="match status" value="1"/>
</dbReference>
<evidence type="ECO:0000256" key="6">
    <source>
        <dbReference type="ARBA" id="ARBA00022801"/>
    </source>
</evidence>
<dbReference type="InterPro" id="IPR000477">
    <property type="entry name" value="RT_dom"/>
</dbReference>
<dbReference type="PANTHER" id="PTHR37984:SF7">
    <property type="entry name" value="INTEGRASE CATALYTIC DOMAIN-CONTAINING PROTEIN"/>
    <property type="match status" value="1"/>
</dbReference>
<sequence>MCIDYRKLNAITIDDKQPLPYIQDMFDRLHNAKYFTTLDIAWGYWHVEIHPDSVEKTAFITNDGHYEFLLMPFGLKNAPSTFQRIIQHIIGNLLWNGVCNYQDDILIYSSTIKDHIELMKKIFDKLKENNIKLKLKKCSFAKQEIRYLGHIIGHNKIKPDPEKTKAINEFPQPKTVKQVRQFLGLAGYYRKFIPKFSEIADPLTSLTRKNKLFKWTTEVNKSFQELKSHLSTDPVLSTYDPSLPCKLYTDASKLGIGAILAQIGNDNQEHVISYYSRKLLPHQQNYSAFELECFAVVQSVEYFEVYLENNTFEVITDHSALEWLFNVKKPKAKYLRWIIELSTKSMKIVHRSGSKQTHVDALSRSPVSFHISIPTLRLHQQKADLSFVKNSHIHRDLIMVKHNGVLKTVVPESFQEEILKEYHDNHSHPSINKTVRLITPLYWWPNAIRCIKDYVPSCKICQITKCSHKPFIGEYVAPNSDLKPLELISMDTIVLGSAANETKHKYIQVIIDHLTRFVWAFPTVTNTSQAVIQCLDKINKTMNDTILTKLRTNLQENSRLKWSSLLTKIVKDYNSTPHDVTGFSPNFLLFGDCAIPEFSESPHFTIENARKKAIENSAKHREKWKARHDAKHPQSSFKVGDLVLRKIPSNDPSMVKTSPKYEGPFQITRIISSVTCELLKDDSSLTLITGDTCEKLEILKRINQINSHEMILHDQTKKILEKFHEVFQGVGVINSECKMYTKPEYPPVRALPRRIPASLGNEVQSELEKMVKQGIITKIYHETEWSHPMVVVKKKSGQIRICLDPRKLNQALVRRHFQTPAPSELLHQIPKADYYTVLDVKSAYWHVPVANECRDLLVMATPFGKFRYNRLPFGLNISAQIFVEMMTNIFKNSFRNVTYVDDLLIYADSIEEHNEKLKGILEIARRNNIKFDLTKAQICKKEVSFLGHMISKNGIDPEPNKVDKVINLKKPEDKKSLQRVMGLYNYLGKFIPNLAASTSNIRGILKKNVVWHWGPRQDIEFHHIKECVRNAPSLGHYDKTKTLVLQCDASKDAMGAALLQENRALAFASASFNDSQKQYSQIEKELLSIYYRCKKFEYLLLGHTFIIQTDHQPLLPLIQKPLTDISPRLQRIVMKLFAFDFKLQYRPGKCLILADTLSRDTHPIDELPTPFLEDRRMVKLISANISDEKLITLQKDTREDTTLLKIIHYVIEGWPISKKDVDEDVKPYYDFRHRIYLWNELLCVGSAIVVPGTQINYMLELLHKSHQGISAIHGLASESLFWPGMSMDIAERVKSCDICQKYQKSKTRETLRSFPIPDYPWQTISLDIFYIERKPHLLIVDRFSGYPEVYALNPPTATNVRNKLRETFARFGIPETIMSDNGPPFHSEIMTDFCTKWGIRQIFSSPHLHRSNGLAERNIQTIKTLLNKCKDRDPTHIWPC</sequence>
<dbReference type="InterPro" id="IPR043128">
    <property type="entry name" value="Rev_trsase/Diguanyl_cyclase"/>
</dbReference>
<dbReference type="InterPro" id="IPR041577">
    <property type="entry name" value="RT_RNaseH_2"/>
</dbReference>
<keyword evidence="5" id="KW-0255">Endonuclease</keyword>
<dbReference type="InterPro" id="IPR041588">
    <property type="entry name" value="Integrase_H2C2"/>
</dbReference>
<evidence type="ECO:0000256" key="5">
    <source>
        <dbReference type="ARBA" id="ARBA00022759"/>
    </source>
</evidence>
<dbReference type="EC" id="2.7.7.49" evidence="1"/>
<evidence type="ECO:0000313" key="11">
    <source>
        <dbReference type="Proteomes" id="UP001235939"/>
    </source>
</evidence>
<evidence type="ECO:0000259" key="8">
    <source>
        <dbReference type="PROSITE" id="PS50878"/>
    </source>
</evidence>
<dbReference type="InterPro" id="IPR012337">
    <property type="entry name" value="RNaseH-like_sf"/>
</dbReference>
<evidence type="ECO:0000313" key="10">
    <source>
        <dbReference type="EMBL" id="UYV66690.1"/>
    </source>
</evidence>
<dbReference type="InterPro" id="IPR041373">
    <property type="entry name" value="RT_RNaseH"/>
</dbReference>
<evidence type="ECO:0000256" key="3">
    <source>
        <dbReference type="ARBA" id="ARBA00022695"/>
    </source>
</evidence>
<dbReference type="Pfam" id="PF00665">
    <property type="entry name" value="rve"/>
    <property type="match status" value="1"/>
</dbReference>
<dbReference type="InterPro" id="IPR036397">
    <property type="entry name" value="RNaseH_sf"/>
</dbReference>
<dbReference type="Gene3D" id="3.30.420.10">
    <property type="entry name" value="Ribonuclease H-like superfamily/Ribonuclease H"/>
    <property type="match status" value="3"/>
</dbReference>
<dbReference type="Pfam" id="PF17919">
    <property type="entry name" value="RT_RNaseH_2"/>
    <property type="match status" value="1"/>
</dbReference>
<keyword evidence="4" id="KW-0540">Nuclease</keyword>
<dbReference type="Pfam" id="PF00078">
    <property type="entry name" value="RVT_1"/>
    <property type="match status" value="2"/>
</dbReference>
<keyword evidence="11" id="KW-1185">Reference proteome</keyword>
<dbReference type="EMBL" id="CP092866">
    <property type="protein sequence ID" value="UYV66690.1"/>
    <property type="molecule type" value="Genomic_DNA"/>
</dbReference>
<proteinExistence type="predicted"/>
<evidence type="ECO:0000256" key="1">
    <source>
        <dbReference type="ARBA" id="ARBA00012493"/>
    </source>
</evidence>
<evidence type="ECO:0000256" key="4">
    <source>
        <dbReference type="ARBA" id="ARBA00022722"/>
    </source>
</evidence>
<evidence type="ECO:0000256" key="2">
    <source>
        <dbReference type="ARBA" id="ARBA00022679"/>
    </source>
</evidence>
<keyword evidence="2" id="KW-0808">Transferase</keyword>
<feature type="domain" description="Reverse transcriptase" evidence="8">
    <location>
        <begin position="1"/>
        <end position="152"/>
    </location>
</feature>
<evidence type="ECO:0000256" key="7">
    <source>
        <dbReference type="ARBA" id="ARBA00022918"/>
    </source>
</evidence>
<dbReference type="Gene3D" id="3.10.10.10">
    <property type="entry name" value="HIV Type 1 Reverse Transcriptase, subunit A, domain 1"/>
    <property type="match status" value="1"/>
</dbReference>
<name>A0ABY6KHL9_9ARAC</name>
<keyword evidence="7" id="KW-0695">RNA-directed DNA polymerase</keyword>
<dbReference type="Gene3D" id="3.30.70.270">
    <property type="match status" value="4"/>
</dbReference>
<feature type="domain" description="Reverse transcriptase" evidence="8">
    <location>
        <begin position="773"/>
        <end position="950"/>
    </location>
</feature>
<evidence type="ECO:0000259" key="9">
    <source>
        <dbReference type="PROSITE" id="PS50994"/>
    </source>
</evidence>
<dbReference type="InterPro" id="IPR043502">
    <property type="entry name" value="DNA/RNA_pol_sf"/>
</dbReference>
<dbReference type="CDD" id="cd01647">
    <property type="entry name" value="RT_LTR"/>
    <property type="match status" value="2"/>
</dbReference>
<dbReference type="Gene3D" id="1.10.340.70">
    <property type="match status" value="2"/>
</dbReference>